<keyword evidence="1" id="KW-1133">Transmembrane helix</keyword>
<dbReference type="EMBL" id="LCZI01001494">
    <property type="protein sequence ID" value="KKZ60714.1"/>
    <property type="molecule type" value="Genomic_DNA"/>
</dbReference>
<evidence type="ECO:0000313" key="3">
    <source>
        <dbReference type="Proteomes" id="UP000034164"/>
    </source>
</evidence>
<evidence type="ECO:0000256" key="1">
    <source>
        <dbReference type="SAM" id="Phobius"/>
    </source>
</evidence>
<dbReference type="Proteomes" id="UP000034164">
    <property type="component" value="Unassembled WGS sequence"/>
</dbReference>
<dbReference type="PANTHER" id="PTHR40135:SF1">
    <property type="entry name" value="MITOCHONDRIAL PHOSPHATE CARRIER PROTEIN"/>
    <property type="match status" value="1"/>
</dbReference>
<feature type="transmembrane region" description="Helical" evidence="1">
    <location>
        <begin position="6"/>
        <end position="27"/>
    </location>
</feature>
<protein>
    <recommendedName>
        <fullName evidence="4">Mitochondrial phosphate carrier protein</fullName>
    </recommendedName>
</protein>
<evidence type="ECO:0008006" key="4">
    <source>
        <dbReference type="Google" id="ProtNLM"/>
    </source>
</evidence>
<accession>A0A0G2IYM5</accession>
<dbReference type="OrthoDB" id="9992270at2759"/>
<evidence type="ECO:0000313" key="2">
    <source>
        <dbReference type="EMBL" id="KKZ60714.1"/>
    </source>
</evidence>
<keyword evidence="1" id="KW-0472">Membrane</keyword>
<dbReference type="AlphaFoldDB" id="A0A0G2IYM5"/>
<comment type="caution">
    <text evidence="2">The sequence shown here is derived from an EMBL/GenBank/DDBJ whole genome shotgun (WGS) entry which is preliminary data.</text>
</comment>
<reference evidence="3" key="1">
    <citation type="journal article" date="2015" name="PLoS Genet.">
        <title>The dynamic genome and transcriptome of the human fungal pathogen Blastomyces and close relative Emmonsia.</title>
        <authorList>
            <person name="Munoz J.F."/>
            <person name="Gauthier G.M."/>
            <person name="Desjardins C.A."/>
            <person name="Gallo J.E."/>
            <person name="Holder J."/>
            <person name="Sullivan T.D."/>
            <person name="Marty A.J."/>
            <person name="Carmen J.C."/>
            <person name="Chen Z."/>
            <person name="Ding L."/>
            <person name="Gujja S."/>
            <person name="Magrini V."/>
            <person name="Misas E."/>
            <person name="Mitreva M."/>
            <person name="Priest M."/>
            <person name="Saif S."/>
            <person name="Whiston E.A."/>
            <person name="Young S."/>
            <person name="Zeng Q."/>
            <person name="Goldman W.E."/>
            <person name="Mardis E.R."/>
            <person name="Taylor J.W."/>
            <person name="McEwen J.G."/>
            <person name="Clay O.K."/>
            <person name="Klein B.S."/>
            <person name="Cuomo C.A."/>
        </authorList>
    </citation>
    <scope>NUCLEOTIDE SEQUENCE [LARGE SCALE GENOMIC DNA]</scope>
    <source>
        <strain evidence="3">UAMH 3008</strain>
    </source>
</reference>
<dbReference type="VEuPathDB" id="FungiDB:EMCG_04641"/>
<name>A0A0G2IYM5_9EURO</name>
<keyword evidence="1" id="KW-0812">Transmembrane</keyword>
<proteinExistence type="predicted"/>
<sequence>MMFTRGFSLTNFIIGSSALGFQVFVLYPWHNKLDKDFEDLRDAHLSMLKKGEKDRTEELKAIHERLTNIKQSRGWFW</sequence>
<dbReference type="PANTHER" id="PTHR40135">
    <property type="entry name" value="MITOCHONDRIAL PHOSPHATE CARRIER PROTEIN"/>
    <property type="match status" value="1"/>
</dbReference>
<gene>
    <name evidence="2" type="ORF">EMCG_04641</name>
</gene>
<organism evidence="2 3">
    <name type="scientific">[Emmonsia] crescens</name>
    <dbReference type="NCBI Taxonomy" id="73230"/>
    <lineage>
        <taxon>Eukaryota</taxon>
        <taxon>Fungi</taxon>
        <taxon>Dikarya</taxon>
        <taxon>Ascomycota</taxon>
        <taxon>Pezizomycotina</taxon>
        <taxon>Eurotiomycetes</taxon>
        <taxon>Eurotiomycetidae</taxon>
        <taxon>Onygenales</taxon>
        <taxon>Ajellomycetaceae</taxon>
        <taxon>Emergomyces</taxon>
    </lineage>
</organism>